<dbReference type="SMART" id="SM01116">
    <property type="entry name" value="Cyanate_lyase"/>
    <property type="match status" value="1"/>
</dbReference>
<accession>A0A6J4R3M4</accession>
<dbReference type="AlphaFoldDB" id="A0A6J4R3M4"/>
<keyword evidence="2 3" id="KW-0456">Lyase</keyword>
<dbReference type="InterPro" id="IPR003712">
    <property type="entry name" value="Cyanate_lyase_C"/>
</dbReference>
<dbReference type="PANTHER" id="PTHR34186">
    <property type="entry name" value="CYANATE HYDRATASE"/>
    <property type="match status" value="1"/>
</dbReference>
<evidence type="ECO:0000256" key="3">
    <source>
        <dbReference type="HAMAP-Rule" id="MF_00535"/>
    </source>
</evidence>
<dbReference type="InterPro" id="IPR036581">
    <property type="entry name" value="Cyanate_lyase_C_sf"/>
</dbReference>
<dbReference type="SUPFAM" id="SSF55234">
    <property type="entry name" value="Cyanase C-terminal domain"/>
    <property type="match status" value="1"/>
</dbReference>
<sequence length="147" mass="16620">MIREEATEMILEAKKEKELTFEVIARKVGAHKVWTTAALMGQHPMTAEQADTVVDLLDLDSEVARALQEIPLRGALDQDVPTDPTIYRIHEVTQVYGTTIKALINEEFGDGIMSAITFHMDIEREESEAGPRVKITYNGKFLPYTWE</sequence>
<dbReference type="NCBIfam" id="NF002773">
    <property type="entry name" value="PRK02866.1"/>
    <property type="match status" value="1"/>
</dbReference>
<feature type="active site" evidence="3">
    <location>
        <position position="91"/>
    </location>
</feature>
<dbReference type="EC" id="4.2.1.104" evidence="3"/>
<feature type="active site" evidence="3">
    <location>
        <position position="88"/>
    </location>
</feature>
<evidence type="ECO:0000256" key="1">
    <source>
        <dbReference type="ARBA" id="ARBA00003561"/>
    </source>
</evidence>
<dbReference type="PRINTS" id="PR01693">
    <property type="entry name" value="CYANASE"/>
</dbReference>
<comment type="similarity">
    <text evidence="3">Belongs to the cyanase family.</text>
</comment>
<dbReference type="EMBL" id="CADCVE010000092">
    <property type="protein sequence ID" value="CAA9463151.1"/>
    <property type="molecule type" value="Genomic_DNA"/>
</dbReference>
<dbReference type="HAMAP" id="MF_00535">
    <property type="entry name" value="Cyanate_hydrat"/>
    <property type="match status" value="1"/>
</dbReference>
<dbReference type="GO" id="GO:0008824">
    <property type="term" value="F:cyanate hydratase activity"/>
    <property type="evidence" value="ECO:0007669"/>
    <property type="project" value="UniProtKB-UniRule"/>
</dbReference>
<dbReference type="PIRSF" id="PIRSF001263">
    <property type="entry name" value="Cyanate_hydratas"/>
    <property type="match status" value="1"/>
</dbReference>
<dbReference type="Pfam" id="PF02560">
    <property type="entry name" value="Cyanate_lyase"/>
    <property type="match status" value="1"/>
</dbReference>
<comment type="function">
    <text evidence="1 3">Catalyzes the reaction of cyanate with bicarbonate to produce ammonia and carbon dioxide.</text>
</comment>
<dbReference type="GO" id="GO:0003677">
    <property type="term" value="F:DNA binding"/>
    <property type="evidence" value="ECO:0007669"/>
    <property type="project" value="InterPro"/>
</dbReference>
<gene>
    <name evidence="3" type="primary">cynS</name>
    <name evidence="5" type="ORF">AVDCRST_MAG28-3660</name>
</gene>
<feature type="active site" evidence="3">
    <location>
        <position position="114"/>
    </location>
</feature>
<evidence type="ECO:0000313" key="5">
    <source>
        <dbReference type="EMBL" id="CAA9463151.1"/>
    </source>
</evidence>
<protein>
    <recommendedName>
        <fullName evidence="3">Cyanate hydratase</fullName>
        <shortName evidence="3">Cyanase</shortName>
        <ecNumber evidence="3">4.2.1.104</ecNumber>
    </recommendedName>
    <alternativeName>
        <fullName evidence="3">Cyanate hydrolase</fullName>
    </alternativeName>
    <alternativeName>
        <fullName evidence="3">Cyanate lyase</fullName>
    </alternativeName>
</protein>
<name>A0A6J4R3M4_9ACTN</name>
<dbReference type="Gene3D" id="3.30.1160.10">
    <property type="entry name" value="Cyanate lyase, C-terminal domain"/>
    <property type="match status" value="1"/>
</dbReference>
<reference evidence="5" key="1">
    <citation type="submission" date="2020-02" db="EMBL/GenBank/DDBJ databases">
        <authorList>
            <person name="Meier V. D."/>
        </authorList>
    </citation>
    <scope>NUCLEOTIDE SEQUENCE</scope>
    <source>
        <strain evidence="5">AVDCRST_MAG28</strain>
    </source>
</reference>
<evidence type="ECO:0000259" key="4">
    <source>
        <dbReference type="SMART" id="SM01116"/>
    </source>
</evidence>
<organism evidence="5">
    <name type="scientific">uncultured Rubrobacteraceae bacterium</name>
    <dbReference type="NCBI Taxonomy" id="349277"/>
    <lineage>
        <taxon>Bacteria</taxon>
        <taxon>Bacillati</taxon>
        <taxon>Actinomycetota</taxon>
        <taxon>Rubrobacteria</taxon>
        <taxon>Rubrobacterales</taxon>
        <taxon>Rubrobacteraceae</taxon>
        <taxon>environmental samples</taxon>
    </lineage>
</organism>
<dbReference type="Gene3D" id="1.10.260.40">
    <property type="entry name" value="lambda repressor-like DNA-binding domains"/>
    <property type="match status" value="1"/>
</dbReference>
<dbReference type="PANTHER" id="PTHR34186:SF2">
    <property type="entry name" value="CYANATE HYDRATASE"/>
    <property type="match status" value="1"/>
</dbReference>
<evidence type="ECO:0000256" key="2">
    <source>
        <dbReference type="ARBA" id="ARBA00023239"/>
    </source>
</evidence>
<dbReference type="InterPro" id="IPR048564">
    <property type="entry name" value="CYNS_N"/>
</dbReference>
<dbReference type="Pfam" id="PF21291">
    <property type="entry name" value="CYNS_N"/>
    <property type="match status" value="1"/>
</dbReference>
<dbReference type="SUPFAM" id="SSF47413">
    <property type="entry name" value="lambda repressor-like DNA-binding domains"/>
    <property type="match status" value="1"/>
</dbReference>
<proteinExistence type="inferred from homology"/>
<dbReference type="InterPro" id="IPR008076">
    <property type="entry name" value="Cyanase"/>
</dbReference>
<feature type="domain" description="Cyanate lyase C-terminal" evidence="4">
    <location>
        <begin position="75"/>
        <end position="146"/>
    </location>
</feature>
<dbReference type="NCBIfam" id="TIGR00673">
    <property type="entry name" value="cynS"/>
    <property type="match status" value="1"/>
</dbReference>
<dbReference type="InterPro" id="IPR010982">
    <property type="entry name" value="Lambda_DNA-bd_dom_sf"/>
</dbReference>
<dbReference type="CDD" id="cd00559">
    <property type="entry name" value="Cyanase_C"/>
    <property type="match status" value="1"/>
</dbReference>
<comment type="catalytic activity">
    <reaction evidence="3">
        <text>cyanate + hydrogencarbonate + 3 H(+) = NH4(+) + 2 CO2</text>
        <dbReference type="Rhea" id="RHEA:11120"/>
        <dbReference type="ChEBI" id="CHEBI:15378"/>
        <dbReference type="ChEBI" id="CHEBI:16526"/>
        <dbReference type="ChEBI" id="CHEBI:17544"/>
        <dbReference type="ChEBI" id="CHEBI:28938"/>
        <dbReference type="ChEBI" id="CHEBI:29195"/>
        <dbReference type="EC" id="4.2.1.104"/>
    </reaction>
</comment>